<sequence>MTPLKRAMQEGSRTSFLTRLLTAVQSRLWLLGNCLPMTPLKRHVGRLSDVFLTRFRTAVQSRLCSSFLSCLDVTSDAQRSAS</sequence>
<reference evidence="1" key="1">
    <citation type="journal article" date="2022" name="bioRxiv">
        <title>Sequencing and chromosome-scale assembly of the giantPleurodeles waltlgenome.</title>
        <authorList>
            <person name="Brown T."/>
            <person name="Elewa A."/>
            <person name="Iarovenko S."/>
            <person name="Subramanian E."/>
            <person name="Araus A.J."/>
            <person name="Petzold A."/>
            <person name="Susuki M."/>
            <person name="Suzuki K.-i.T."/>
            <person name="Hayashi T."/>
            <person name="Toyoda A."/>
            <person name="Oliveira C."/>
            <person name="Osipova E."/>
            <person name="Leigh N.D."/>
            <person name="Simon A."/>
            <person name="Yun M.H."/>
        </authorList>
    </citation>
    <scope>NUCLEOTIDE SEQUENCE</scope>
    <source>
        <strain evidence="1">20211129_DDA</strain>
        <tissue evidence="1">Liver</tissue>
    </source>
</reference>
<accession>A0AAV7NPZ4</accession>
<keyword evidence="2" id="KW-1185">Reference proteome</keyword>
<protein>
    <recommendedName>
        <fullName evidence="3">Secreted protein</fullName>
    </recommendedName>
</protein>
<evidence type="ECO:0000313" key="1">
    <source>
        <dbReference type="EMBL" id="KAJ1118122.1"/>
    </source>
</evidence>
<evidence type="ECO:0008006" key="3">
    <source>
        <dbReference type="Google" id="ProtNLM"/>
    </source>
</evidence>
<organism evidence="1 2">
    <name type="scientific">Pleurodeles waltl</name>
    <name type="common">Iberian ribbed newt</name>
    <dbReference type="NCBI Taxonomy" id="8319"/>
    <lineage>
        <taxon>Eukaryota</taxon>
        <taxon>Metazoa</taxon>
        <taxon>Chordata</taxon>
        <taxon>Craniata</taxon>
        <taxon>Vertebrata</taxon>
        <taxon>Euteleostomi</taxon>
        <taxon>Amphibia</taxon>
        <taxon>Batrachia</taxon>
        <taxon>Caudata</taxon>
        <taxon>Salamandroidea</taxon>
        <taxon>Salamandridae</taxon>
        <taxon>Pleurodelinae</taxon>
        <taxon>Pleurodeles</taxon>
    </lineage>
</organism>
<gene>
    <name evidence="1" type="ORF">NDU88_006317</name>
</gene>
<evidence type="ECO:0000313" key="2">
    <source>
        <dbReference type="Proteomes" id="UP001066276"/>
    </source>
</evidence>
<dbReference type="AlphaFoldDB" id="A0AAV7NPZ4"/>
<proteinExistence type="predicted"/>
<dbReference type="EMBL" id="JANPWB010000012">
    <property type="protein sequence ID" value="KAJ1118122.1"/>
    <property type="molecule type" value="Genomic_DNA"/>
</dbReference>
<dbReference type="Proteomes" id="UP001066276">
    <property type="component" value="Chromosome 8"/>
</dbReference>
<comment type="caution">
    <text evidence="1">The sequence shown here is derived from an EMBL/GenBank/DDBJ whole genome shotgun (WGS) entry which is preliminary data.</text>
</comment>
<name>A0AAV7NPZ4_PLEWA</name>